<evidence type="ECO:0000313" key="4">
    <source>
        <dbReference type="Proteomes" id="UP001153069"/>
    </source>
</evidence>
<feature type="region of interest" description="Disordered" evidence="2">
    <location>
        <begin position="200"/>
        <end position="220"/>
    </location>
</feature>
<feature type="compositionally biased region" description="Basic residues" evidence="2">
    <location>
        <begin position="111"/>
        <end position="122"/>
    </location>
</feature>
<name>A0A9N8EH85_9STRA</name>
<feature type="region of interest" description="Disordered" evidence="2">
    <location>
        <begin position="46"/>
        <end position="179"/>
    </location>
</feature>
<proteinExistence type="predicted"/>
<feature type="compositionally biased region" description="Polar residues" evidence="2">
    <location>
        <begin position="383"/>
        <end position="406"/>
    </location>
</feature>
<evidence type="ECO:0000256" key="1">
    <source>
        <dbReference type="ARBA" id="ARBA00023054"/>
    </source>
</evidence>
<dbReference type="PANTHER" id="PTHR15073">
    <property type="entry name" value="MICROTUBULE-ASSOCIATED PROTEIN"/>
    <property type="match status" value="1"/>
</dbReference>
<feature type="compositionally biased region" description="Polar residues" evidence="2">
    <location>
        <begin position="929"/>
        <end position="939"/>
    </location>
</feature>
<feature type="region of interest" description="Disordered" evidence="2">
    <location>
        <begin position="337"/>
        <end position="416"/>
    </location>
</feature>
<organism evidence="3 4">
    <name type="scientific">Seminavis robusta</name>
    <dbReference type="NCBI Taxonomy" id="568900"/>
    <lineage>
        <taxon>Eukaryota</taxon>
        <taxon>Sar</taxon>
        <taxon>Stramenopiles</taxon>
        <taxon>Ochrophyta</taxon>
        <taxon>Bacillariophyta</taxon>
        <taxon>Bacillariophyceae</taxon>
        <taxon>Bacillariophycidae</taxon>
        <taxon>Naviculales</taxon>
        <taxon>Naviculaceae</taxon>
        <taxon>Seminavis</taxon>
    </lineage>
</organism>
<feature type="region of interest" description="Disordered" evidence="2">
    <location>
        <begin position="437"/>
        <end position="508"/>
    </location>
</feature>
<evidence type="ECO:0000313" key="3">
    <source>
        <dbReference type="EMBL" id="CAB9521087.1"/>
    </source>
</evidence>
<evidence type="ECO:0000256" key="2">
    <source>
        <dbReference type="SAM" id="MobiDB-lite"/>
    </source>
</evidence>
<feature type="compositionally biased region" description="Polar residues" evidence="2">
    <location>
        <begin position="86"/>
        <end position="100"/>
    </location>
</feature>
<feature type="region of interest" description="Disordered" evidence="2">
    <location>
        <begin position="926"/>
        <end position="952"/>
    </location>
</feature>
<sequence length="1558" mass="170313">MTPAPATKPKPKVFNPYRKTKPSISATIASEAVKGNGVLKNGVVKKNGASSTKKEVATTTAVQQQHHRQQQQVDKVDAVPPKPKMSQKSVPSDKSLQPKVSASSSLSSVIPHKKKSKSLKSKLKQEIENIRRATLLEKQRKQLRKEQKALEKKQREQERLQAIEAEKRRKQQLQDEERRRRLMEEQEKLQQERLRLQLERQQKKQQEEEEQRRRQNEEWEKRRADQLMDLVRKGWVPWQGGNGYPMANISAMPPSTTGVPSQPYFIAQQYQAHMQQQQPHIPMEPIYNPTNAAARPVQPISSTLGGTTNTGNLIGMGQAYPSSVHSNPTAASTAEMILSKPSDPPPASSSPIATAAPLPRGRQATQNQTPPKVSLQDIGAAQSDGNTGGLVTTHPSRSSPMETMSGTEKEKATSSLVPAQPSLVTPQVKLNKDELKTAVGTTEEGPSGKVLGQPKDMAAPSPLADSSKTVISSVRDETSGGHLHSITPNKVLSHSEPSKAAAQGEISPTSHCNVANNVVGANSIASSSDAVLKEATATNPPNAAVQRRPPIVSSCNLDKTSTVGASPTDQVLKEALVAYAEQHKAQSNVPTAANNLVVASTVQTVQSGKGGQQDAMGPSNDSSCFDAQVPTAHISNSMQQYIARLTAEKPRQITSATGNELMVSSDTVASSHHVAVPAALPQVHIANNAHMTAPTSHHGLAPHFPTIEPSSRFATPAAPAPAQWFPPVPGSYHGTPYHLSTNPYALSGHSYSHYPAYAYYPYPGLQMPLTAQPYGRTPKPRKPRAPKPPVIERLAWKPVDFPSPYERAYEVLTHSFVVVKKPGESFGINLREEKQSALVDPDWLIKSDAALKKPTIPVNANLSESTIASSETEKPKTCEDGGNQGTAAVNTNEVKEGVSAAVPSTAVVQDEAPCNATKDQVVVAKSEGATASTTPSGDNQAAAAPQKPKRKRRKRVFFAVMMVVDASMQNKKNVSAMHLQPGDIVLSINGEATGGQTFKEACTLFTQGCVECNSENGEKVIQCKLAIARKKPEPRPPPPLSVPSVNLPKPTVGLPNPISNILNTTQIPKPAAPLDVNAFSEILSKASLDSRRVLGASIPDDLLRSLVACSPKLVGYDLLSLKGAWTIVTSKLETSMKMGAENFWKAQWEKERELANTVATPVTDAMRARMRAAPRPTKGCKCGSQDHEYVNDPQCPLYKDVLPLSSRVRDASSEQPKATANGLDRPLNKVETALKDRFLKLKSEEKAQEEEAKFVLEMEQIQVHQMGKAVFSPSLTAMVLSVVFELQSSFPLENDTVCTEVTAEPTNDVDEEEDEEDVPLAALGGKRRALPTESASSKRHKEDVCIKKLFLAKLLLQISKTWGHLYRETEDVDYAWRWEVYHGQTDTEGGKWEPHSKNPRKVGSLSFENIRFMLTDEFLGKLHGSQTAEATMEYLVSTERTGVHDELLALVRTGILSMQGGVPRPSPAWYTMVDLNLLNEMHGTWSPAADEFGKYSVSNKMRKKLYDKWVVSEYGWALKTDPSDIVYEFEEWEEWRQTFEDKQEARSDNVHGIGRFGL</sequence>
<dbReference type="InterPro" id="IPR051483">
    <property type="entry name" value="MAP7_domain-containing"/>
</dbReference>
<comment type="caution">
    <text evidence="3">The sequence shown here is derived from an EMBL/GenBank/DDBJ whole genome shotgun (WGS) entry which is preliminary data.</text>
</comment>
<keyword evidence="4" id="KW-1185">Reference proteome</keyword>
<reference evidence="3" key="1">
    <citation type="submission" date="2020-06" db="EMBL/GenBank/DDBJ databases">
        <authorList>
            <consortium name="Plant Systems Biology data submission"/>
        </authorList>
    </citation>
    <scope>NUCLEOTIDE SEQUENCE</scope>
    <source>
        <strain evidence="3">D6</strain>
    </source>
</reference>
<feature type="compositionally biased region" description="Low complexity" evidence="2">
    <location>
        <begin position="349"/>
        <end position="359"/>
    </location>
</feature>
<feature type="compositionally biased region" description="Basic and acidic residues" evidence="2">
    <location>
        <begin position="123"/>
        <end position="179"/>
    </location>
</feature>
<feature type="region of interest" description="Disordered" evidence="2">
    <location>
        <begin position="862"/>
        <end position="884"/>
    </location>
</feature>
<dbReference type="Proteomes" id="UP001153069">
    <property type="component" value="Unassembled WGS sequence"/>
</dbReference>
<accession>A0A9N8EH85</accession>
<dbReference type="PANTHER" id="PTHR15073:SF1">
    <property type="entry name" value="RETICULOCYTE-BINDING PROTEIN HOMOLOG 2A"/>
    <property type="match status" value="1"/>
</dbReference>
<dbReference type="OrthoDB" id="47704at2759"/>
<gene>
    <name evidence="3" type="ORF">SEMRO_1162_G247920.1</name>
</gene>
<keyword evidence="1" id="KW-0175">Coiled coil</keyword>
<protein>
    <submittedName>
        <fullName evidence="3">Uncharacterized protein</fullName>
    </submittedName>
</protein>
<dbReference type="EMBL" id="CAICTM010001160">
    <property type="protein sequence ID" value="CAB9521087.1"/>
    <property type="molecule type" value="Genomic_DNA"/>
</dbReference>